<feature type="transmembrane region" description="Helical" evidence="6">
    <location>
        <begin position="229"/>
        <end position="248"/>
    </location>
</feature>
<accession>A0A9W9I2J5</accession>
<evidence type="ECO:0000259" key="7">
    <source>
        <dbReference type="Pfam" id="PF20684"/>
    </source>
</evidence>
<dbReference type="PANTHER" id="PTHR33048">
    <property type="entry name" value="PTH11-LIKE INTEGRAL MEMBRANE PROTEIN (AFU_ORTHOLOGUE AFUA_5G11245)"/>
    <property type="match status" value="1"/>
</dbReference>
<evidence type="ECO:0000256" key="3">
    <source>
        <dbReference type="ARBA" id="ARBA00022989"/>
    </source>
</evidence>
<evidence type="ECO:0000313" key="9">
    <source>
        <dbReference type="Proteomes" id="UP001149163"/>
    </source>
</evidence>
<keyword evidence="3 6" id="KW-1133">Transmembrane helix</keyword>
<evidence type="ECO:0000256" key="4">
    <source>
        <dbReference type="ARBA" id="ARBA00023136"/>
    </source>
</evidence>
<dbReference type="AlphaFoldDB" id="A0A9W9I2J5"/>
<dbReference type="InterPro" id="IPR052337">
    <property type="entry name" value="SAT4-like"/>
</dbReference>
<proteinExistence type="inferred from homology"/>
<name>A0A9W9I2J5_9EURO</name>
<keyword evidence="4 6" id="KW-0472">Membrane</keyword>
<feature type="transmembrane region" description="Helical" evidence="6">
    <location>
        <begin position="111"/>
        <end position="137"/>
    </location>
</feature>
<dbReference type="Pfam" id="PF20684">
    <property type="entry name" value="Fung_rhodopsin"/>
    <property type="match status" value="1"/>
</dbReference>
<dbReference type="Proteomes" id="UP001149163">
    <property type="component" value="Unassembled WGS sequence"/>
</dbReference>
<dbReference type="InterPro" id="IPR049326">
    <property type="entry name" value="Rhodopsin_dom_fungi"/>
</dbReference>
<dbReference type="PANTHER" id="PTHR33048:SF155">
    <property type="entry name" value="INTEGRAL MEMBRANE PROTEIN"/>
    <property type="match status" value="1"/>
</dbReference>
<dbReference type="EMBL" id="JAPQKN010000003">
    <property type="protein sequence ID" value="KAJ5166769.1"/>
    <property type="molecule type" value="Genomic_DNA"/>
</dbReference>
<dbReference type="GeneID" id="81426851"/>
<comment type="subcellular location">
    <subcellularLocation>
        <location evidence="1">Membrane</location>
        <topology evidence="1">Multi-pass membrane protein</topology>
    </subcellularLocation>
</comment>
<keyword evidence="2 6" id="KW-0812">Transmembrane</keyword>
<sequence length="367" mass="40816">MSLLPRELSYNSGPQLLRDVWGLTAIALLVLVMRIIAKMRIGKFGADDVLMAFALKSQSYPFRIIPNFISHIQCLAMVGSIFITLAVKLGFGQETSDVSTANVPKIIMHDYLAQTFGLAGGASGRISFIVFIIGLLVQKKSQRIMLWILAGLQVVVNTLFIIIIFVQCPGHGSAIWNHAGEAKCWNQHVQAYYGYFQGAFNAATDLFLAVFSTYVFWNLNLKLQVKLGLITLLGLGIFAMIASIIKSVETRVLATSVSEPTMATINYDRWLYIETYLVIITASIPSIRSLLRSVDGRKIRSRDTYALSSRNAVSTMRSRTRRRDSSIDGKGIINVSEGNLSHDDVYRRGRDDEMSELGHSRESVTMC</sequence>
<feature type="non-terminal residue" evidence="8">
    <location>
        <position position="1"/>
    </location>
</feature>
<dbReference type="RefSeq" id="XP_056543230.1">
    <property type="nucleotide sequence ID" value="XM_056687675.1"/>
</dbReference>
<comment type="similarity">
    <text evidence="5">Belongs to the SAT4 family.</text>
</comment>
<evidence type="ECO:0000256" key="1">
    <source>
        <dbReference type="ARBA" id="ARBA00004141"/>
    </source>
</evidence>
<protein>
    <recommendedName>
        <fullName evidence="7">Rhodopsin domain-containing protein</fullName>
    </recommendedName>
</protein>
<evidence type="ECO:0000313" key="8">
    <source>
        <dbReference type="EMBL" id="KAJ5166769.1"/>
    </source>
</evidence>
<keyword evidence="9" id="KW-1185">Reference proteome</keyword>
<feature type="domain" description="Rhodopsin" evidence="7">
    <location>
        <begin position="33"/>
        <end position="292"/>
    </location>
</feature>
<reference evidence="8" key="1">
    <citation type="submission" date="2022-11" db="EMBL/GenBank/DDBJ databases">
        <authorList>
            <person name="Petersen C."/>
        </authorList>
    </citation>
    <scope>NUCLEOTIDE SEQUENCE</scope>
    <source>
        <strain evidence="8">IBT 26290</strain>
    </source>
</reference>
<gene>
    <name evidence="8" type="ORF">N7482_005550</name>
</gene>
<dbReference type="GO" id="GO:0016020">
    <property type="term" value="C:membrane"/>
    <property type="evidence" value="ECO:0007669"/>
    <property type="project" value="UniProtKB-SubCell"/>
</dbReference>
<organism evidence="8 9">
    <name type="scientific">Penicillium canariense</name>
    <dbReference type="NCBI Taxonomy" id="189055"/>
    <lineage>
        <taxon>Eukaryota</taxon>
        <taxon>Fungi</taxon>
        <taxon>Dikarya</taxon>
        <taxon>Ascomycota</taxon>
        <taxon>Pezizomycotina</taxon>
        <taxon>Eurotiomycetes</taxon>
        <taxon>Eurotiomycetidae</taxon>
        <taxon>Eurotiales</taxon>
        <taxon>Aspergillaceae</taxon>
        <taxon>Penicillium</taxon>
    </lineage>
</organism>
<evidence type="ECO:0000256" key="5">
    <source>
        <dbReference type="ARBA" id="ARBA00038359"/>
    </source>
</evidence>
<comment type="caution">
    <text evidence="8">The sequence shown here is derived from an EMBL/GenBank/DDBJ whole genome shotgun (WGS) entry which is preliminary data.</text>
</comment>
<feature type="transmembrane region" description="Helical" evidence="6">
    <location>
        <begin position="270"/>
        <end position="291"/>
    </location>
</feature>
<dbReference type="OrthoDB" id="5429740at2759"/>
<evidence type="ECO:0000256" key="2">
    <source>
        <dbReference type="ARBA" id="ARBA00022692"/>
    </source>
</evidence>
<feature type="transmembrane region" description="Helical" evidence="6">
    <location>
        <begin position="144"/>
        <end position="166"/>
    </location>
</feature>
<reference evidence="8" key="2">
    <citation type="journal article" date="2023" name="IMA Fungus">
        <title>Comparative genomic study of the Penicillium genus elucidates a diverse pangenome and 15 lateral gene transfer events.</title>
        <authorList>
            <person name="Petersen C."/>
            <person name="Sorensen T."/>
            <person name="Nielsen M.R."/>
            <person name="Sondergaard T.E."/>
            <person name="Sorensen J.L."/>
            <person name="Fitzpatrick D.A."/>
            <person name="Frisvad J.C."/>
            <person name="Nielsen K.L."/>
        </authorList>
    </citation>
    <scope>NUCLEOTIDE SEQUENCE</scope>
    <source>
        <strain evidence="8">IBT 26290</strain>
    </source>
</reference>
<evidence type="ECO:0000256" key="6">
    <source>
        <dbReference type="SAM" id="Phobius"/>
    </source>
</evidence>
<feature type="transmembrane region" description="Helical" evidence="6">
    <location>
        <begin position="68"/>
        <end position="91"/>
    </location>
</feature>
<feature type="transmembrane region" description="Helical" evidence="6">
    <location>
        <begin position="195"/>
        <end position="217"/>
    </location>
</feature>
<feature type="transmembrane region" description="Helical" evidence="6">
    <location>
        <begin position="20"/>
        <end position="37"/>
    </location>
</feature>